<protein>
    <submittedName>
        <fullName evidence="4">Myelin basic protein</fullName>
    </submittedName>
</protein>
<dbReference type="WBParaSite" id="ASIM_0001243901-mRNA-1">
    <property type="protein sequence ID" value="ASIM_0001243901-mRNA-1"/>
    <property type="gene ID" value="ASIM_0001243901"/>
</dbReference>
<reference evidence="4" key="1">
    <citation type="submission" date="2017-02" db="UniProtKB">
        <authorList>
            <consortium name="WormBaseParasite"/>
        </authorList>
    </citation>
    <scope>IDENTIFICATION</scope>
</reference>
<gene>
    <name evidence="2" type="ORF">ASIM_LOCUS11905</name>
</gene>
<reference evidence="2 3" key="2">
    <citation type="submission" date="2018-11" db="EMBL/GenBank/DDBJ databases">
        <authorList>
            <consortium name="Pathogen Informatics"/>
        </authorList>
    </citation>
    <scope>NUCLEOTIDE SEQUENCE [LARGE SCALE GENOMIC DNA]</scope>
</reference>
<organism evidence="4">
    <name type="scientific">Anisakis simplex</name>
    <name type="common">Herring worm</name>
    <dbReference type="NCBI Taxonomy" id="6269"/>
    <lineage>
        <taxon>Eukaryota</taxon>
        <taxon>Metazoa</taxon>
        <taxon>Ecdysozoa</taxon>
        <taxon>Nematoda</taxon>
        <taxon>Chromadorea</taxon>
        <taxon>Rhabditida</taxon>
        <taxon>Spirurina</taxon>
        <taxon>Ascaridomorpha</taxon>
        <taxon>Ascaridoidea</taxon>
        <taxon>Anisakidae</taxon>
        <taxon>Anisakis</taxon>
        <taxon>Anisakis simplex complex</taxon>
    </lineage>
</organism>
<feature type="compositionally biased region" description="Basic residues" evidence="1">
    <location>
        <begin position="118"/>
        <end position="127"/>
    </location>
</feature>
<name>A0A0M3JW07_ANISI</name>
<evidence type="ECO:0000313" key="4">
    <source>
        <dbReference type="WBParaSite" id="ASIM_0001243901-mRNA-1"/>
    </source>
</evidence>
<dbReference type="Proteomes" id="UP000267096">
    <property type="component" value="Unassembled WGS sequence"/>
</dbReference>
<evidence type="ECO:0000313" key="3">
    <source>
        <dbReference type="Proteomes" id="UP000267096"/>
    </source>
</evidence>
<sequence>MTPLKIPHMNWADKLKKMSKRVSFVQSAAESPVSNLPHRKSALKLQKKSHSFEQNFAQTHSSFPNLHCELSEANKTIMEDEAIHSSTQEAAAQDHPGAPLATPERIFGFNGDEDVSRRRSRLSKQRRHTDETVLNIERDDLLL</sequence>
<dbReference type="EMBL" id="UYRR01031115">
    <property type="protein sequence ID" value="VDK46076.1"/>
    <property type="molecule type" value="Genomic_DNA"/>
</dbReference>
<evidence type="ECO:0000256" key="1">
    <source>
        <dbReference type="SAM" id="MobiDB-lite"/>
    </source>
</evidence>
<proteinExistence type="predicted"/>
<feature type="region of interest" description="Disordered" evidence="1">
    <location>
        <begin position="83"/>
        <end position="127"/>
    </location>
</feature>
<dbReference type="AlphaFoldDB" id="A0A0M3JW07"/>
<accession>A0A0M3JW07</accession>
<evidence type="ECO:0000313" key="2">
    <source>
        <dbReference type="EMBL" id="VDK46076.1"/>
    </source>
</evidence>
<keyword evidence="3" id="KW-1185">Reference proteome</keyword>